<reference evidence="1" key="1">
    <citation type="journal article" date="2022" name="bioRxiv">
        <title>Sequencing and chromosome-scale assembly of the giantPleurodeles waltlgenome.</title>
        <authorList>
            <person name="Brown T."/>
            <person name="Elewa A."/>
            <person name="Iarovenko S."/>
            <person name="Subramanian E."/>
            <person name="Araus A.J."/>
            <person name="Petzold A."/>
            <person name="Susuki M."/>
            <person name="Suzuki K.-i.T."/>
            <person name="Hayashi T."/>
            <person name="Toyoda A."/>
            <person name="Oliveira C."/>
            <person name="Osipova E."/>
            <person name="Leigh N.D."/>
            <person name="Simon A."/>
            <person name="Yun M.H."/>
        </authorList>
    </citation>
    <scope>NUCLEOTIDE SEQUENCE</scope>
    <source>
        <strain evidence="1">20211129_DDA</strain>
        <tissue evidence="1">Liver</tissue>
    </source>
</reference>
<name>A0AAV7VBZ8_PLEWA</name>
<protein>
    <submittedName>
        <fullName evidence="1">Uncharacterized protein</fullName>
    </submittedName>
</protein>
<dbReference type="AlphaFoldDB" id="A0AAV7VBZ8"/>
<dbReference type="Proteomes" id="UP001066276">
    <property type="component" value="Chromosome 2_1"/>
</dbReference>
<gene>
    <name evidence="1" type="ORF">NDU88_002262</name>
</gene>
<evidence type="ECO:0000313" key="1">
    <source>
        <dbReference type="EMBL" id="KAJ1198421.1"/>
    </source>
</evidence>
<dbReference type="EMBL" id="JANPWB010000003">
    <property type="protein sequence ID" value="KAJ1198421.1"/>
    <property type="molecule type" value="Genomic_DNA"/>
</dbReference>
<sequence length="104" mass="11083">MAWRGACLTDRWPAPRLFCWGGEALSVRRGAPGGGGTSDLAAPYFDSLELTLVGDRAETMGKAEQRQAKLTFEALASRSLAKGPPPGLFAWTVFIVEAGGLCRL</sequence>
<proteinExistence type="predicted"/>
<evidence type="ECO:0000313" key="2">
    <source>
        <dbReference type="Proteomes" id="UP001066276"/>
    </source>
</evidence>
<keyword evidence="2" id="KW-1185">Reference proteome</keyword>
<accession>A0AAV7VBZ8</accession>
<comment type="caution">
    <text evidence="1">The sequence shown here is derived from an EMBL/GenBank/DDBJ whole genome shotgun (WGS) entry which is preliminary data.</text>
</comment>
<organism evidence="1 2">
    <name type="scientific">Pleurodeles waltl</name>
    <name type="common">Iberian ribbed newt</name>
    <dbReference type="NCBI Taxonomy" id="8319"/>
    <lineage>
        <taxon>Eukaryota</taxon>
        <taxon>Metazoa</taxon>
        <taxon>Chordata</taxon>
        <taxon>Craniata</taxon>
        <taxon>Vertebrata</taxon>
        <taxon>Euteleostomi</taxon>
        <taxon>Amphibia</taxon>
        <taxon>Batrachia</taxon>
        <taxon>Caudata</taxon>
        <taxon>Salamandroidea</taxon>
        <taxon>Salamandridae</taxon>
        <taxon>Pleurodelinae</taxon>
        <taxon>Pleurodeles</taxon>
    </lineage>
</organism>